<dbReference type="InterPro" id="IPR004499">
    <property type="entry name" value="Pro-tRNA-ligase_IIa_arc-type"/>
</dbReference>
<reference evidence="11" key="1">
    <citation type="submission" date="2016-09" db="EMBL/GenBank/DDBJ databases">
        <authorList>
            <person name="Koehorst J."/>
        </authorList>
    </citation>
    <scope>NUCLEOTIDE SEQUENCE [LARGE SCALE GENOMIC DNA]</scope>
</reference>
<evidence type="ECO:0000256" key="8">
    <source>
        <dbReference type="HAMAP-Rule" id="MF_01571"/>
    </source>
</evidence>
<dbReference type="SUPFAM" id="SSF52954">
    <property type="entry name" value="Class II aaRS ABD-related"/>
    <property type="match status" value="1"/>
</dbReference>
<dbReference type="GO" id="GO:0005524">
    <property type="term" value="F:ATP binding"/>
    <property type="evidence" value="ECO:0007669"/>
    <property type="project" value="UniProtKB-UniRule"/>
</dbReference>
<dbReference type="Gene3D" id="3.30.110.30">
    <property type="entry name" value="C-terminal domain of ProRS"/>
    <property type="match status" value="1"/>
</dbReference>
<evidence type="ECO:0000256" key="3">
    <source>
        <dbReference type="ARBA" id="ARBA00022741"/>
    </source>
</evidence>
<evidence type="ECO:0000256" key="6">
    <source>
        <dbReference type="ARBA" id="ARBA00023146"/>
    </source>
</evidence>
<keyword evidence="1 8" id="KW-0963">Cytoplasm</keyword>
<dbReference type="GO" id="GO:0005737">
    <property type="term" value="C:cytoplasm"/>
    <property type="evidence" value="ECO:0007669"/>
    <property type="project" value="UniProtKB-SubCell"/>
</dbReference>
<evidence type="ECO:0000256" key="1">
    <source>
        <dbReference type="ARBA" id="ARBA00022490"/>
    </source>
</evidence>
<dbReference type="HAMAP" id="MF_01571">
    <property type="entry name" value="Pro_tRNA_synth_type3"/>
    <property type="match status" value="1"/>
</dbReference>
<comment type="catalytic activity">
    <reaction evidence="7 8">
        <text>tRNA(Pro) + L-proline + ATP = L-prolyl-tRNA(Pro) + AMP + diphosphate</text>
        <dbReference type="Rhea" id="RHEA:14305"/>
        <dbReference type="Rhea" id="RHEA-COMP:9700"/>
        <dbReference type="Rhea" id="RHEA-COMP:9702"/>
        <dbReference type="ChEBI" id="CHEBI:30616"/>
        <dbReference type="ChEBI" id="CHEBI:33019"/>
        <dbReference type="ChEBI" id="CHEBI:60039"/>
        <dbReference type="ChEBI" id="CHEBI:78442"/>
        <dbReference type="ChEBI" id="CHEBI:78532"/>
        <dbReference type="ChEBI" id="CHEBI:456215"/>
        <dbReference type="EC" id="6.1.1.15"/>
    </reaction>
</comment>
<dbReference type="GO" id="GO:0017101">
    <property type="term" value="C:aminoacyl-tRNA synthetase multienzyme complex"/>
    <property type="evidence" value="ECO:0007669"/>
    <property type="project" value="TreeGrafter"/>
</dbReference>
<dbReference type="SMART" id="SM00946">
    <property type="entry name" value="ProRS-C_1"/>
    <property type="match status" value="1"/>
</dbReference>
<organism evidence="10 11">
    <name type="scientific">Akkermansia glycaniphila</name>
    <dbReference type="NCBI Taxonomy" id="1679444"/>
    <lineage>
        <taxon>Bacteria</taxon>
        <taxon>Pseudomonadati</taxon>
        <taxon>Verrucomicrobiota</taxon>
        <taxon>Verrucomicrobiia</taxon>
        <taxon>Verrucomicrobiales</taxon>
        <taxon>Akkermansiaceae</taxon>
        <taxon>Akkermansia</taxon>
    </lineage>
</organism>
<keyword evidence="5 8" id="KW-0648">Protein biosynthesis</keyword>
<comment type="similarity">
    <text evidence="8">Belongs to the class-II aminoacyl-tRNA synthetase family. ProS type 3 subfamily.</text>
</comment>
<dbReference type="SUPFAM" id="SSF55681">
    <property type="entry name" value="Class II aaRS and biotin synthetases"/>
    <property type="match status" value="1"/>
</dbReference>
<keyword evidence="3 8" id="KW-0547">Nucleotide-binding</keyword>
<dbReference type="Pfam" id="PF09180">
    <property type="entry name" value="ProRS-C_1"/>
    <property type="match status" value="1"/>
</dbReference>
<dbReference type="Gene3D" id="3.30.930.10">
    <property type="entry name" value="Bira Bifunctional Protein, Domain 2"/>
    <property type="match status" value="1"/>
</dbReference>
<dbReference type="Gene3D" id="3.40.50.800">
    <property type="entry name" value="Anticodon-binding domain"/>
    <property type="match status" value="1"/>
</dbReference>
<name>A0A1C7PEE8_9BACT</name>
<dbReference type="RefSeq" id="WP_067772244.1">
    <property type="nucleotide sequence ID" value="NZ_LIGX01000002.1"/>
</dbReference>
<dbReference type="FunFam" id="3.30.930.10:FF:000037">
    <property type="entry name" value="Proline--tRNA ligase"/>
    <property type="match status" value="1"/>
</dbReference>
<dbReference type="InterPro" id="IPR016061">
    <property type="entry name" value="Pro-tRNA_ligase_II_C"/>
</dbReference>
<comment type="domain">
    <text evidence="8">Consists of three domains: the N-terminal catalytic domain, the anticodon-binding domain and the C-terminal extension.</text>
</comment>
<dbReference type="Pfam" id="PF00587">
    <property type="entry name" value="tRNA-synt_2b"/>
    <property type="match status" value="1"/>
</dbReference>
<dbReference type="PROSITE" id="PS50862">
    <property type="entry name" value="AA_TRNA_LIGASE_II"/>
    <property type="match status" value="1"/>
</dbReference>
<comment type="subcellular location">
    <subcellularLocation>
        <location evidence="8">Cytoplasm</location>
    </subcellularLocation>
</comment>
<dbReference type="CDD" id="cd00778">
    <property type="entry name" value="ProRS_core_arch_euk"/>
    <property type="match status" value="1"/>
</dbReference>
<dbReference type="InterPro" id="IPR017449">
    <property type="entry name" value="Pro-tRNA_synth_II"/>
</dbReference>
<dbReference type="InterPro" id="IPR002314">
    <property type="entry name" value="aa-tRNA-synt_IIb"/>
</dbReference>
<evidence type="ECO:0000313" key="11">
    <source>
        <dbReference type="Proteomes" id="UP000176204"/>
    </source>
</evidence>
<keyword evidence="11" id="KW-1185">Reference proteome</keyword>
<keyword evidence="6 8" id="KW-0030">Aminoacyl-tRNA synthetase</keyword>
<dbReference type="AlphaFoldDB" id="A0A1C7PEE8"/>
<dbReference type="KEGG" id="agl:PYTT_0136"/>
<sequence>MAQQTAISPTRAQDFPEWYQQVIKAADLAENSEVRGCMVIKPWGYAIWELIQQELDGRFKATGHTNAYFPLLIPVSYLEKEAEHAEGFATECAVVTHHRLEAQKDEVTGKTKMIPAGELTEKYVIRPTSETVIGAAFARWTSSYRDLPLKVNQWCNVMRWEMRTRLFLRTAEFLWQEGHTAHETQEEALEETHTMHKVYEDFQRDVLAIPSIPGEKTEAERFPGAIQTFTVEAMVQDRKAIQAGTSHFLGQNFAKAQDISFAGRDNTQQHAWTTSWGVSTRMIGALIMMHSDDDGLVCPPRVAPKQIVIIPVTPKEDTKQAVINHAQALADKLSAIRFHGQPIRVQVDTRDIGGGVKKWEWVKKGVPVRIEIGPRDLEKGSLCIARRDQPSNEKAFIAEDEFVANAEVLLQEIQDTLLKRARDFRDAHIRTASTMQELEDNFSGEGEADWLLVPWEASPEQEEELAKRLRISIRCIPCGEMGQGDSAPCILTGKPTTQRVLWARSY</sequence>
<keyword evidence="2 8" id="KW-0436">Ligase</keyword>
<dbReference type="InterPro" id="IPR036621">
    <property type="entry name" value="Anticodon-bd_dom_sf"/>
</dbReference>
<gene>
    <name evidence="8" type="primary">proS</name>
    <name evidence="10" type="ORF">PYTT_0136</name>
</gene>
<dbReference type="InterPro" id="IPR045864">
    <property type="entry name" value="aa-tRNA-synth_II/BPL/LPL"/>
</dbReference>
<dbReference type="PANTHER" id="PTHR43382:SF2">
    <property type="entry name" value="BIFUNCTIONAL GLUTAMATE_PROLINE--TRNA LIGASE"/>
    <property type="match status" value="1"/>
</dbReference>
<evidence type="ECO:0000256" key="7">
    <source>
        <dbReference type="ARBA" id="ARBA00047671"/>
    </source>
</evidence>
<dbReference type="PANTHER" id="PTHR43382">
    <property type="entry name" value="PROLYL-TRNA SYNTHETASE"/>
    <property type="match status" value="1"/>
</dbReference>
<dbReference type="InterPro" id="IPR004154">
    <property type="entry name" value="Anticodon-bd"/>
</dbReference>
<evidence type="ECO:0000256" key="2">
    <source>
        <dbReference type="ARBA" id="ARBA00022598"/>
    </source>
</evidence>
<dbReference type="PATRIC" id="fig|1679444.3.peg.303"/>
<evidence type="ECO:0000256" key="4">
    <source>
        <dbReference type="ARBA" id="ARBA00022840"/>
    </source>
</evidence>
<comment type="function">
    <text evidence="8">Catalyzes the attachment of proline to tRNA(Pro) in a two-step reaction: proline is first activated by ATP to form Pro-AMP and then transferred to the acceptor end of tRNA(Pro).</text>
</comment>
<dbReference type="InterPro" id="IPR033721">
    <property type="entry name" value="ProRS_core_arch_euk"/>
</dbReference>
<accession>A0A1C7PEE8</accession>
<dbReference type="Pfam" id="PF03129">
    <property type="entry name" value="HGTP_anticodon"/>
    <property type="match status" value="1"/>
</dbReference>
<dbReference type="Proteomes" id="UP000176204">
    <property type="component" value="Chromosome I"/>
</dbReference>
<dbReference type="InterPro" id="IPR006195">
    <property type="entry name" value="aa-tRNA-synth_II"/>
</dbReference>
<dbReference type="SUPFAM" id="SSF64586">
    <property type="entry name" value="C-terminal domain of ProRS"/>
    <property type="match status" value="1"/>
</dbReference>
<dbReference type="STRING" id="1679444.PYTT_0136"/>
<dbReference type="EC" id="6.1.1.15" evidence="8"/>
<evidence type="ECO:0000313" key="10">
    <source>
        <dbReference type="EMBL" id="SEH70895.1"/>
    </source>
</evidence>
<evidence type="ECO:0000256" key="5">
    <source>
        <dbReference type="ARBA" id="ARBA00022917"/>
    </source>
</evidence>
<dbReference type="OrthoDB" id="9809052at2"/>
<protein>
    <recommendedName>
        <fullName evidence="8">Proline--tRNA ligase</fullName>
        <ecNumber evidence="8">6.1.1.15</ecNumber>
    </recommendedName>
    <alternativeName>
        <fullName evidence="8">Prolyl-tRNA synthetase</fullName>
        <shortName evidence="8">ProRS</shortName>
    </alternativeName>
</protein>
<feature type="domain" description="Aminoacyl-transfer RNA synthetases class-II family profile" evidence="9">
    <location>
        <begin position="44"/>
        <end position="299"/>
    </location>
</feature>
<comment type="subunit">
    <text evidence="8">Homodimer.</text>
</comment>
<proteinExistence type="inferred from homology"/>
<keyword evidence="4 8" id="KW-0067">ATP-binding</keyword>
<dbReference type="NCBIfam" id="TIGR00408">
    <property type="entry name" value="proS_fam_I"/>
    <property type="match status" value="1"/>
</dbReference>
<dbReference type="EMBL" id="LT629973">
    <property type="protein sequence ID" value="SEH70895.1"/>
    <property type="molecule type" value="Genomic_DNA"/>
</dbReference>
<dbReference type="GO" id="GO:0004827">
    <property type="term" value="F:proline-tRNA ligase activity"/>
    <property type="evidence" value="ECO:0007669"/>
    <property type="project" value="UniProtKB-UniRule"/>
</dbReference>
<dbReference type="GO" id="GO:0006433">
    <property type="term" value="P:prolyl-tRNA aminoacylation"/>
    <property type="evidence" value="ECO:0007669"/>
    <property type="project" value="UniProtKB-UniRule"/>
</dbReference>
<evidence type="ECO:0000259" key="9">
    <source>
        <dbReference type="PROSITE" id="PS50862"/>
    </source>
</evidence>